<organism evidence="2">
    <name type="scientific">uncultured Nocardioides sp</name>
    <dbReference type="NCBI Taxonomy" id="198441"/>
    <lineage>
        <taxon>Bacteria</taxon>
        <taxon>Bacillati</taxon>
        <taxon>Actinomycetota</taxon>
        <taxon>Actinomycetes</taxon>
        <taxon>Propionibacteriales</taxon>
        <taxon>Nocardioidaceae</taxon>
        <taxon>Nocardioides</taxon>
        <taxon>environmental samples</taxon>
    </lineage>
</organism>
<evidence type="ECO:0000256" key="1">
    <source>
        <dbReference type="SAM" id="MobiDB-lite"/>
    </source>
</evidence>
<feature type="region of interest" description="Disordered" evidence="1">
    <location>
        <begin position="1"/>
        <end position="76"/>
    </location>
</feature>
<protein>
    <submittedName>
        <fullName evidence="2">Rhomboid family protein</fullName>
    </submittedName>
</protein>
<dbReference type="EMBL" id="CADCUN010000152">
    <property type="protein sequence ID" value="CAA9388996.1"/>
    <property type="molecule type" value="Genomic_DNA"/>
</dbReference>
<gene>
    <name evidence="2" type="ORF">AVDCRST_MAG60-1408</name>
</gene>
<feature type="compositionally biased region" description="Basic residues" evidence="1">
    <location>
        <begin position="56"/>
        <end position="72"/>
    </location>
</feature>
<name>A0A6J4NN44_9ACTN</name>
<evidence type="ECO:0000313" key="2">
    <source>
        <dbReference type="EMBL" id="CAA9388996.1"/>
    </source>
</evidence>
<feature type="compositionally biased region" description="Basic and acidic residues" evidence="1">
    <location>
        <begin position="7"/>
        <end position="18"/>
    </location>
</feature>
<feature type="compositionally biased region" description="Basic residues" evidence="1">
    <location>
        <begin position="95"/>
        <end position="107"/>
    </location>
</feature>
<sequence>GNRSGQAHREGHRADDRWPRHRRQPRHLHADLQGDPARQVGAQGECQARRGGDRSLRRRRLPGRPRRHHALGRARLLPVHDRAAPRVVLPDRLRCLPRHRGTPRLHRTQAGQAGQGSGARDLAGQGDPRRSARSRL</sequence>
<dbReference type="AlphaFoldDB" id="A0A6J4NN44"/>
<feature type="non-terminal residue" evidence="2">
    <location>
        <position position="1"/>
    </location>
</feature>
<accession>A0A6J4NN44</accession>
<proteinExistence type="predicted"/>
<reference evidence="2" key="1">
    <citation type="submission" date="2020-02" db="EMBL/GenBank/DDBJ databases">
        <authorList>
            <person name="Meier V. D."/>
        </authorList>
    </citation>
    <scope>NUCLEOTIDE SEQUENCE</scope>
    <source>
        <strain evidence="2">AVDCRST_MAG60</strain>
    </source>
</reference>
<feature type="non-terminal residue" evidence="2">
    <location>
        <position position="136"/>
    </location>
</feature>
<feature type="region of interest" description="Disordered" evidence="1">
    <location>
        <begin position="94"/>
        <end position="136"/>
    </location>
</feature>